<evidence type="ECO:0000313" key="2">
    <source>
        <dbReference type="Proteomes" id="UP000676194"/>
    </source>
</evidence>
<organism evidence="1 2">
    <name type="scientific">Telmatocola sphagniphila</name>
    <dbReference type="NCBI Taxonomy" id="1123043"/>
    <lineage>
        <taxon>Bacteria</taxon>
        <taxon>Pseudomonadati</taxon>
        <taxon>Planctomycetota</taxon>
        <taxon>Planctomycetia</taxon>
        <taxon>Gemmatales</taxon>
        <taxon>Gemmataceae</taxon>
    </lineage>
</organism>
<protein>
    <submittedName>
        <fullName evidence="1">Uncharacterized protein</fullName>
    </submittedName>
</protein>
<dbReference type="KEGG" id="tsph:KIH39_25910"/>
<dbReference type="RefSeq" id="WP_213496984.1">
    <property type="nucleotide sequence ID" value="NZ_CP074694.1"/>
</dbReference>
<proteinExistence type="predicted"/>
<gene>
    <name evidence="1" type="ORF">KIH39_25910</name>
</gene>
<dbReference type="AlphaFoldDB" id="A0A8E6B6K5"/>
<evidence type="ECO:0000313" key="1">
    <source>
        <dbReference type="EMBL" id="QVL32229.1"/>
    </source>
</evidence>
<accession>A0A8E6B6K5</accession>
<keyword evidence="2" id="KW-1185">Reference proteome</keyword>
<dbReference type="EMBL" id="CP074694">
    <property type="protein sequence ID" value="QVL32229.1"/>
    <property type="molecule type" value="Genomic_DNA"/>
</dbReference>
<dbReference type="Proteomes" id="UP000676194">
    <property type="component" value="Chromosome"/>
</dbReference>
<sequence length="146" mass="16516">MHFQIEVAPPSGSIVPATALQPDVSTELLKQVVELQKQQIMILRAMYAQHDGNTRWKKLLERWEGEFPLVAGACRESVPMIERAYLKLIQELTDKLHDDDGNPVLDDDFSLAEFLDRYAIRISQLGTMLNLIGPLADAAKKEEKND</sequence>
<reference evidence="1" key="1">
    <citation type="submission" date="2021-05" db="EMBL/GenBank/DDBJ databases">
        <title>Complete genome sequence of the cellulolytic planctomycete Telmatocola sphagniphila SP2T and characterization of the first cellulase from planctomycetes.</title>
        <authorList>
            <person name="Rakitin A.L."/>
            <person name="Beletsky A.V."/>
            <person name="Naumoff D.G."/>
            <person name="Kulichevskaya I.S."/>
            <person name="Mardanov A.V."/>
            <person name="Ravin N.V."/>
            <person name="Dedysh S.N."/>
        </authorList>
    </citation>
    <scope>NUCLEOTIDE SEQUENCE</scope>
    <source>
        <strain evidence="1">SP2T</strain>
    </source>
</reference>
<name>A0A8E6B6K5_9BACT</name>